<keyword evidence="9" id="KW-0520">NAD</keyword>
<evidence type="ECO:0000256" key="11">
    <source>
        <dbReference type="SAM" id="Phobius"/>
    </source>
</evidence>
<feature type="transmembrane region" description="Helical" evidence="11">
    <location>
        <begin position="218"/>
        <end position="239"/>
    </location>
</feature>
<evidence type="ECO:0000256" key="4">
    <source>
        <dbReference type="ARBA" id="ARBA00022448"/>
    </source>
</evidence>
<comment type="catalytic activity">
    <reaction evidence="10">
        <text>a ubiquinone + NADH + 5 H(+)(in) = a ubiquinol + NAD(+) + 4 H(+)(out)</text>
        <dbReference type="Rhea" id="RHEA:29091"/>
        <dbReference type="Rhea" id="RHEA-COMP:9565"/>
        <dbReference type="Rhea" id="RHEA-COMP:9566"/>
        <dbReference type="ChEBI" id="CHEBI:15378"/>
        <dbReference type="ChEBI" id="CHEBI:16389"/>
        <dbReference type="ChEBI" id="CHEBI:17976"/>
        <dbReference type="ChEBI" id="CHEBI:57540"/>
        <dbReference type="ChEBI" id="CHEBI:57945"/>
        <dbReference type="EC" id="7.1.1.2"/>
    </reaction>
</comment>
<dbReference type="PANTHER" id="PTHR11432:SF3">
    <property type="entry name" value="NADH-UBIQUINONE OXIDOREDUCTASE CHAIN 1"/>
    <property type="match status" value="1"/>
</dbReference>
<evidence type="ECO:0000256" key="6">
    <source>
        <dbReference type="ARBA" id="ARBA00022989"/>
    </source>
</evidence>
<evidence type="ECO:0000256" key="7">
    <source>
        <dbReference type="ARBA" id="ARBA00023075"/>
    </source>
</evidence>
<organism evidence="12">
    <name type="scientific">Pseudobiotus spinifer</name>
    <dbReference type="NCBI Taxonomy" id="1477120"/>
    <lineage>
        <taxon>Eukaryota</taxon>
        <taxon>Metazoa</taxon>
        <taxon>Ecdysozoa</taxon>
        <taxon>Tardigrada</taxon>
        <taxon>Eutardigrada</taxon>
        <taxon>Parachela</taxon>
        <taxon>Isohypsibioidea</taxon>
        <taxon>Doryphoribiidae</taxon>
        <taxon>Pseudobiotus</taxon>
    </lineage>
</organism>
<proteinExistence type="inferred from homology"/>
<keyword evidence="4" id="KW-0813">Transport</keyword>
<feature type="transmembrane region" description="Helical" evidence="11">
    <location>
        <begin position="140"/>
        <end position="158"/>
    </location>
</feature>
<evidence type="ECO:0000256" key="9">
    <source>
        <dbReference type="RuleBase" id="RU000471"/>
    </source>
</evidence>
<evidence type="ECO:0000256" key="2">
    <source>
        <dbReference type="ARBA" id="ARBA00010535"/>
    </source>
</evidence>
<evidence type="ECO:0000256" key="1">
    <source>
        <dbReference type="ARBA" id="ARBA00004141"/>
    </source>
</evidence>
<dbReference type="EMBL" id="KF938944">
    <property type="protein sequence ID" value="AHZ34682.1"/>
    <property type="molecule type" value="Genomic_DNA"/>
</dbReference>
<feature type="transmembrane region" description="Helical" evidence="11">
    <location>
        <begin position="67"/>
        <end position="86"/>
    </location>
</feature>
<name>A0A0K0KA04_9BILA</name>
<feature type="transmembrane region" description="Helical" evidence="11">
    <location>
        <begin position="245"/>
        <end position="263"/>
    </location>
</feature>
<feature type="transmembrane region" description="Helical" evidence="11">
    <location>
        <begin position="98"/>
        <end position="119"/>
    </location>
</feature>
<dbReference type="Pfam" id="PF00146">
    <property type="entry name" value="NADHdh"/>
    <property type="match status" value="1"/>
</dbReference>
<accession>A0A0K0KA04</accession>
<feature type="transmembrane region" description="Helical" evidence="11">
    <location>
        <begin position="170"/>
        <end position="189"/>
    </location>
</feature>
<geneLocation type="mitochondrion" evidence="12"/>
<gene>
    <name evidence="12" type="primary">ND1</name>
</gene>
<evidence type="ECO:0000313" key="12">
    <source>
        <dbReference type="EMBL" id="AHZ34682.1"/>
    </source>
</evidence>
<protein>
    <recommendedName>
        <fullName evidence="3 10">NADH-ubiquinone oxidoreductase chain 1</fullName>
        <ecNumber evidence="10">7.1.1.2</ecNumber>
    </recommendedName>
</protein>
<dbReference type="PROSITE" id="PS00668">
    <property type="entry name" value="COMPLEX1_ND1_2"/>
    <property type="match status" value="1"/>
</dbReference>
<keyword evidence="8 11" id="KW-0472">Membrane</keyword>
<feature type="transmembrane region" description="Helical" evidence="11">
    <location>
        <begin position="275"/>
        <end position="294"/>
    </location>
</feature>
<dbReference type="InterPro" id="IPR018086">
    <property type="entry name" value="NADH_UbQ_OxRdtase_su1_CS"/>
</dbReference>
<dbReference type="EC" id="7.1.1.2" evidence="10"/>
<dbReference type="GO" id="GO:0008137">
    <property type="term" value="F:NADH dehydrogenase (ubiquinone) activity"/>
    <property type="evidence" value="ECO:0007669"/>
    <property type="project" value="UniProtKB-EC"/>
</dbReference>
<evidence type="ECO:0000256" key="10">
    <source>
        <dbReference type="RuleBase" id="RU000473"/>
    </source>
</evidence>
<comment type="subcellular location">
    <subcellularLocation>
        <location evidence="1">Membrane</location>
        <topology evidence="1">Multi-pass membrane protein</topology>
    </subcellularLocation>
    <subcellularLocation>
        <location evidence="9">Mitochondrion inner membrane</location>
        <topology evidence="9">Multi-pass membrane protein</topology>
    </subcellularLocation>
</comment>
<comment type="similarity">
    <text evidence="2 9">Belongs to the complex I subunit 1 family.</text>
</comment>
<reference evidence="12" key="1">
    <citation type="submission" date="2013-12" db="EMBL/GenBank/DDBJ databases">
        <authorList>
            <person name="Schubert J."/>
        </authorList>
    </citation>
    <scope>NUCLEOTIDE SEQUENCE</scope>
</reference>
<dbReference type="AlphaFoldDB" id="A0A0K0KA04"/>
<keyword evidence="6 11" id="KW-1133">Transmembrane helix</keyword>
<evidence type="ECO:0000256" key="3">
    <source>
        <dbReference type="ARBA" id="ARBA00021009"/>
    </source>
</evidence>
<evidence type="ECO:0000256" key="8">
    <source>
        <dbReference type="ARBA" id="ARBA00023136"/>
    </source>
</evidence>
<dbReference type="GO" id="GO:0005743">
    <property type="term" value="C:mitochondrial inner membrane"/>
    <property type="evidence" value="ECO:0007669"/>
    <property type="project" value="UniProtKB-SubCell"/>
</dbReference>
<sequence>MLYYLLVVLSVLVAVAFLTLLERKVLGYSQARKGPNKVGVAGILQPFADALKLFSKEEAVIFSSNSVFFVAFPVLSFVCSLFNWFMVYTHLGFLDFKFSLVFLMLIFSTSVYGLILSGWASNSKYAMLGALRATAQTISYEIPLIFILFSICLSFYAFDLGKVVATSFRFMLFLFFIQLGATFFMSCVIESNRAPFDLAEGESELVSGFNVEYGGFKFAIIFMAEYANMIFFSFLFVSLFMGSEYYPLIMVFLGLFLLFRAAFPRIRYDSLMLLMWKNLLLQVLFFFLVLASVMV</sequence>
<keyword evidence="7 10" id="KW-0830">Ubiquinone</keyword>
<dbReference type="PANTHER" id="PTHR11432">
    <property type="entry name" value="NADH DEHYDROGENASE SUBUNIT 1"/>
    <property type="match status" value="1"/>
</dbReference>
<dbReference type="GO" id="GO:0003954">
    <property type="term" value="F:NADH dehydrogenase activity"/>
    <property type="evidence" value="ECO:0007669"/>
    <property type="project" value="TreeGrafter"/>
</dbReference>
<dbReference type="PROSITE" id="PS00667">
    <property type="entry name" value="COMPLEX1_ND1_1"/>
    <property type="match status" value="1"/>
</dbReference>
<evidence type="ECO:0000256" key="5">
    <source>
        <dbReference type="ARBA" id="ARBA00022692"/>
    </source>
</evidence>
<keyword evidence="10 12" id="KW-0496">Mitochondrion</keyword>
<dbReference type="GO" id="GO:0009060">
    <property type="term" value="P:aerobic respiration"/>
    <property type="evidence" value="ECO:0007669"/>
    <property type="project" value="TreeGrafter"/>
</dbReference>
<keyword evidence="5 9" id="KW-0812">Transmembrane</keyword>
<dbReference type="InterPro" id="IPR001694">
    <property type="entry name" value="NADH_UbQ_OxRdtase_su1/FPO"/>
</dbReference>